<protein>
    <submittedName>
        <fullName evidence="1">Uncharacterized protein</fullName>
    </submittedName>
</protein>
<evidence type="ECO:0000313" key="1">
    <source>
        <dbReference type="EMBL" id="GMI73770.1"/>
    </source>
</evidence>
<dbReference type="PROSITE" id="PS51257">
    <property type="entry name" value="PROKAR_LIPOPROTEIN"/>
    <property type="match status" value="1"/>
</dbReference>
<comment type="caution">
    <text evidence="1">The sequence shown here is derived from an EMBL/GenBank/DDBJ whole genome shotgun (WGS) entry which is preliminary data.</text>
</comment>
<accession>A0A9W7HA47</accession>
<organism evidence="1 2">
    <name type="scientific">Hibiscus trionum</name>
    <name type="common">Flower of an hour</name>
    <dbReference type="NCBI Taxonomy" id="183268"/>
    <lineage>
        <taxon>Eukaryota</taxon>
        <taxon>Viridiplantae</taxon>
        <taxon>Streptophyta</taxon>
        <taxon>Embryophyta</taxon>
        <taxon>Tracheophyta</taxon>
        <taxon>Spermatophyta</taxon>
        <taxon>Magnoliopsida</taxon>
        <taxon>eudicotyledons</taxon>
        <taxon>Gunneridae</taxon>
        <taxon>Pentapetalae</taxon>
        <taxon>rosids</taxon>
        <taxon>malvids</taxon>
        <taxon>Malvales</taxon>
        <taxon>Malvaceae</taxon>
        <taxon>Malvoideae</taxon>
        <taxon>Hibiscus</taxon>
    </lineage>
</organism>
<keyword evidence="2" id="KW-1185">Reference proteome</keyword>
<sequence>MRKRRVQPIGVLPVPWATFGCSIATCTSLLRCSYMEMVLNVLLSAESLPAAPSVAIRSLQQASQAARQKDENRIQKSIQLLMYRLKNARIQ</sequence>
<dbReference type="Proteomes" id="UP001165190">
    <property type="component" value="Unassembled WGS sequence"/>
</dbReference>
<name>A0A9W7HA47_HIBTR</name>
<reference evidence="1" key="1">
    <citation type="submission" date="2023-05" db="EMBL/GenBank/DDBJ databases">
        <title>Genome and transcriptome analyses reveal genes involved in the formation of fine ridges on petal epidermal cells in Hibiscus trionum.</title>
        <authorList>
            <person name="Koshimizu S."/>
            <person name="Masuda S."/>
            <person name="Ishii T."/>
            <person name="Shirasu K."/>
            <person name="Hoshino A."/>
            <person name="Arita M."/>
        </authorList>
    </citation>
    <scope>NUCLEOTIDE SEQUENCE</scope>
    <source>
        <strain evidence="1">Hamamatsu line</strain>
    </source>
</reference>
<dbReference type="AlphaFoldDB" id="A0A9W7HA47"/>
<proteinExistence type="predicted"/>
<dbReference type="PANTHER" id="PTHR36020">
    <property type="entry name" value="TRANSMEMBRANE PROTEIN"/>
    <property type="match status" value="1"/>
</dbReference>
<gene>
    <name evidence="1" type="ORF">HRI_001046300</name>
</gene>
<evidence type="ECO:0000313" key="2">
    <source>
        <dbReference type="Proteomes" id="UP001165190"/>
    </source>
</evidence>
<dbReference type="OrthoDB" id="1908857at2759"/>
<dbReference type="PANTHER" id="PTHR36020:SF1">
    <property type="entry name" value="TRANSMEMBRANE PROTEIN"/>
    <property type="match status" value="1"/>
</dbReference>
<dbReference type="EMBL" id="BSYR01000010">
    <property type="protein sequence ID" value="GMI73770.1"/>
    <property type="molecule type" value="Genomic_DNA"/>
</dbReference>